<gene>
    <name evidence="3" type="ORF">EEL30_00605</name>
</gene>
<dbReference type="InterPro" id="IPR051465">
    <property type="entry name" value="Cell_Envelope_Struct_Comp"/>
</dbReference>
<protein>
    <submittedName>
        <fullName evidence="3">S-layer homology domain-containing protein</fullName>
    </submittedName>
</protein>
<dbReference type="PANTHER" id="PTHR43308:SF5">
    <property type="entry name" value="S-LAYER PROTEIN _ PEPTIDOGLYCAN ENDO-BETA-N-ACETYLGLUCOSAMINIDASE"/>
    <property type="match status" value="1"/>
</dbReference>
<evidence type="ECO:0000256" key="1">
    <source>
        <dbReference type="SAM" id="MobiDB-lite"/>
    </source>
</evidence>
<reference evidence="3 4" key="1">
    <citation type="submission" date="2018-11" db="EMBL/GenBank/DDBJ databases">
        <title>Phylogenetic determinants of toxin gene distribution in genomes of Brevibacillus laterosporus.</title>
        <authorList>
            <person name="Glare T.R."/>
            <person name="Durrant A."/>
            <person name="Berry C."/>
            <person name="Palma L."/>
            <person name="Ormskirk M."/>
            <person name="Cox M.O."/>
        </authorList>
    </citation>
    <scope>NUCLEOTIDE SEQUENCE [LARGE SCALE GENOMIC DNA]</scope>
    <source>
        <strain evidence="3 4">1821L</strain>
        <plasmid evidence="3 4">p1821L01</plasmid>
    </source>
</reference>
<feature type="domain" description="SLH" evidence="2">
    <location>
        <begin position="109"/>
        <end position="172"/>
    </location>
</feature>
<dbReference type="PROSITE" id="PS51272">
    <property type="entry name" value="SLH"/>
    <property type="match status" value="2"/>
</dbReference>
<name>A0A518V202_BRELA</name>
<evidence type="ECO:0000313" key="3">
    <source>
        <dbReference type="EMBL" id="QDX91004.1"/>
    </source>
</evidence>
<feature type="compositionally biased region" description="Low complexity" evidence="1">
    <location>
        <begin position="83"/>
        <end position="92"/>
    </location>
</feature>
<evidence type="ECO:0000259" key="2">
    <source>
        <dbReference type="PROSITE" id="PS51272"/>
    </source>
</evidence>
<dbReference type="PANTHER" id="PTHR43308">
    <property type="entry name" value="OUTER MEMBRANE PROTEIN ALPHA-RELATED"/>
    <property type="match status" value="1"/>
</dbReference>
<dbReference type="EMBL" id="CP033461">
    <property type="protein sequence ID" value="QDX91004.1"/>
    <property type="molecule type" value="Genomic_DNA"/>
</dbReference>
<geneLocation type="plasmid" evidence="3 4">
    <name>p1821L01</name>
</geneLocation>
<dbReference type="Pfam" id="PF00395">
    <property type="entry name" value="SLH"/>
    <property type="match status" value="2"/>
</dbReference>
<accession>A0A518V202</accession>
<feature type="domain" description="SLH" evidence="2">
    <location>
        <begin position="233"/>
        <end position="290"/>
    </location>
</feature>
<dbReference type="AlphaFoldDB" id="A0A518V202"/>
<sequence length="290" mass="33051">MRMRNVLLVGLLLCGQNTVFAEKKEEVKIPKKTEEYTLYDIDGNFLDLSFWYGRENIEITIQPPKDKPNKEEPEVITIPVKEGSGNSRGDNSSSEKTELLNEGGTKITFNPVTYKDTLGHWAGKDIEYMVSLGLLKGYPDGTFRPNNPISKAEFAALFERTIQYVKKEDMPLLDLTTFHDVNKNDWFYASVKKLEKRGNISIANYPIRKLQPSITIPRQEMGLWISKEVNPTPKGLSFTDSNQIKYKEEVRKVVAAQLLQGYPDGTFRPNGNTTRAEVASILVRWIKQNI</sequence>
<organism evidence="3 4">
    <name type="scientific">Brevibacillus laterosporus</name>
    <name type="common">Bacillus laterosporus</name>
    <dbReference type="NCBI Taxonomy" id="1465"/>
    <lineage>
        <taxon>Bacteria</taxon>
        <taxon>Bacillati</taxon>
        <taxon>Bacillota</taxon>
        <taxon>Bacilli</taxon>
        <taxon>Bacillales</taxon>
        <taxon>Paenibacillaceae</taxon>
        <taxon>Brevibacillus</taxon>
    </lineage>
</organism>
<dbReference type="Proteomes" id="UP000319432">
    <property type="component" value="Plasmid p1821L01"/>
</dbReference>
<feature type="region of interest" description="Disordered" evidence="1">
    <location>
        <begin position="77"/>
        <end position="98"/>
    </location>
</feature>
<evidence type="ECO:0000313" key="4">
    <source>
        <dbReference type="Proteomes" id="UP000319432"/>
    </source>
</evidence>
<dbReference type="OrthoDB" id="5845122at2"/>
<keyword evidence="3" id="KW-0614">Plasmid</keyword>
<dbReference type="InterPro" id="IPR001119">
    <property type="entry name" value="SLH_dom"/>
</dbReference>
<proteinExistence type="predicted"/>
<keyword evidence="4" id="KW-1185">Reference proteome</keyword>